<dbReference type="PANTHER" id="PTHR30579">
    <property type="entry name" value="TRANSCRIPTIONAL REGULATOR"/>
    <property type="match status" value="1"/>
</dbReference>
<dbReference type="eggNOG" id="COG0583">
    <property type="taxonomic scope" value="Bacteria"/>
</dbReference>
<keyword evidence="2" id="KW-0238">DNA-binding</keyword>
<evidence type="ECO:0000313" key="6">
    <source>
        <dbReference type="Proteomes" id="UP000008366"/>
    </source>
</evidence>
<dbReference type="Gene3D" id="3.40.190.290">
    <property type="match status" value="1"/>
</dbReference>
<dbReference type="PANTHER" id="PTHR30579:SF2">
    <property type="entry name" value="HTH-TYPE TRANSCRIPTIONAL REGULATOR ARGP"/>
    <property type="match status" value="1"/>
</dbReference>
<feature type="domain" description="LysR substrate-binding" evidence="4">
    <location>
        <begin position="40"/>
        <end position="238"/>
    </location>
</feature>
<dbReference type="InterPro" id="IPR005119">
    <property type="entry name" value="LysR_subst-bd"/>
</dbReference>
<keyword evidence="6" id="KW-1185">Reference proteome</keyword>
<dbReference type="STRING" id="1184609.KILIM_015_01000"/>
<proteinExistence type="predicted"/>
<reference evidence="5 6" key="1">
    <citation type="submission" date="2012-08" db="EMBL/GenBank/DDBJ databases">
        <title>Whole genome shotgun sequence of Kineosphaera limosa NBRC 100340.</title>
        <authorList>
            <person name="Yoshida I."/>
            <person name="Isaki S."/>
            <person name="Hosoyama A."/>
            <person name="Tsuchikane K."/>
            <person name="Katsumata H."/>
            <person name="Ando Y."/>
            <person name="Ohji S."/>
            <person name="Hamada M."/>
            <person name="Tamura T."/>
            <person name="Yamazoe A."/>
            <person name="Yamazaki S."/>
            <person name="Fujita N."/>
        </authorList>
    </citation>
    <scope>NUCLEOTIDE SEQUENCE [LARGE SCALE GENOMIC DNA]</scope>
    <source>
        <strain evidence="5 6">NBRC 100340</strain>
    </source>
</reference>
<dbReference type="Pfam" id="PF03466">
    <property type="entry name" value="LysR_substrate"/>
    <property type="match status" value="1"/>
</dbReference>
<evidence type="ECO:0000256" key="3">
    <source>
        <dbReference type="ARBA" id="ARBA00023163"/>
    </source>
</evidence>
<name>K6VFR8_9MICO</name>
<protein>
    <submittedName>
        <fullName evidence="5">Putative LysR family transcriptional regulator</fullName>
    </submittedName>
</protein>
<evidence type="ECO:0000259" key="4">
    <source>
        <dbReference type="Pfam" id="PF03466"/>
    </source>
</evidence>
<dbReference type="Proteomes" id="UP000008366">
    <property type="component" value="Unassembled WGS sequence"/>
</dbReference>
<keyword evidence="3" id="KW-0804">Transcription</keyword>
<dbReference type="EMBL" id="BAHD01000015">
    <property type="protein sequence ID" value="GAB95038.1"/>
    <property type="molecule type" value="Genomic_DNA"/>
</dbReference>
<evidence type="ECO:0000256" key="1">
    <source>
        <dbReference type="ARBA" id="ARBA00023015"/>
    </source>
</evidence>
<dbReference type="GO" id="GO:0003677">
    <property type="term" value="F:DNA binding"/>
    <property type="evidence" value="ECO:0007669"/>
    <property type="project" value="UniProtKB-KW"/>
</dbReference>
<sequence>MLVVRAMPCRATPDGQILLRLARQMAELQADVLTELTPAGGQRRRLPVVVNADSLATWFLPVLSDAAGWDDCALELLIEIEDHGTEHLRTGQAVGAVTSDPVVVPGCTIEPLGTLRYLPVCTPALADAYRTSNGVDWQRMPMMRFSAADDLQHRLLERHGVREVEVEHVIPSNQGYLAGVLTGLGWGVVSEPQLGDSLQTGALVRLGARDHVDVHLAWQSWRLGSTATVRLTESVHRAARRGLRPARRA</sequence>
<keyword evidence="1" id="KW-0805">Transcription regulation</keyword>
<dbReference type="NCBIfam" id="NF002964">
    <property type="entry name" value="PRK03635.1"/>
    <property type="match status" value="1"/>
</dbReference>
<dbReference type="AlphaFoldDB" id="K6VFR8"/>
<evidence type="ECO:0000313" key="5">
    <source>
        <dbReference type="EMBL" id="GAB95038.1"/>
    </source>
</evidence>
<dbReference type="SUPFAM" id="SSF53850">
    <property type="entry name" value="Periplasmic binding protein-like II"/>
    <property type="match status" value="1"/>
</dbReference>
<dbReference type="GO" id="GO:0003700">
    <property type="term" value="F:DNA-binding transcription factor activity"/>
    <property type="evidence" value="ECO:0007669"/>
    <property type="project" value="TreeGrafter"/>
</dbReference>
<dbReference type="InterPro" id="IPR050176">
    <property type="entry name" value="LTTR"/>
</dbReference>
<gene>
    <name evidence="5" type="ORF">KILIM_015_01000</name>
</gene>
<organism evidence="5 6">
    <name type="scientific">Kineosphaera limosa NBRC 100340</name>
    <dbReference type="NCBI Taxonomy" id="1184609"/>
    <lineage>
        <taxon>Bacteria</taxon>
        <taxon>Bacillati</taxon>
        <taxon>Actinomycetota</taxon>
        <taxon>Actinomycetes</taxon>
        <taxon>Micrococcales</taxon>
        <taxon>Dermatophilaceae</taxon>
        <taxon>Kineosphaera</taxon>
    </lineage>
</organism>
<comment type="caution">
    <text evidence="5">The sequence shown here is derived from an EMBL/GenBank/DDBJ whole genome shotgun (WGS) entry which is preliminary data.</text>
</comment>
<evidence type="ECO:0000256" key="2">
    <source>
        <dbReference type="ARBA" id="ARBA00023125"/>
    </source>
</evidence>
<accession>K6VFR8</accession>